<dbReference type="AlphaFoldDB" id="A0AAN9STZ6"/>
<gene>
    <name evidence="2" type="ORF">VNO78_07848</name>
</gene>
<reference evidence="2 3" key="1">
    <citation type="submission" date="2024-01" db="EMBL/GenBank/DDBJ databases">
        <title>The genomes of 5 underutilized Papilionoideae crops provide insights into root nodulation and disease resistanc.</title>
        <authorList>
            <person name="Jiang F."/>
        </authorList>
    </citation>
    <scope>NUCLEOTIDE SEQUENCE [LARGE SCALE GENOMIC DNA]</scope>
    <source>
        <strain evidence="2">DUOXIRENSHENG_FW03</strain>
        <tissue evidence="2">Leaves</tissue>
    </source>
</reference>
<name>A0AAN9STZ6_PSOTE</name>
<feature type="chain" id="PRO_5042996928" evidence="1">
    <location>
        <begin position="18"/>
        <end position="86"/>
    </location>
</feature>
<keyword evidence="1" id="KW-0732">Signal</keyword>
<comment type="caution">
    <text evidence="2">The sequence shown here is derived from an EMBL/GenBank/DDBJ whole genome shotgun (WGS) entry which is preliminary data.</text>
</comment>
<feature type="signal peptide" evidence="1">
    <location>
        <begin position="1"/>
        <end position="17"/>
    </location>
</feature>
<sequence>MAFWNVLPASLLVWGGGGNLRSQVDDLAVKLKQANSEILYQYVAGFDGVVEQVKYLIPKLDLMSVRLFNDVVDGKIVDIAKEGANA</sequence>
<accession>A0AAN9STZ6</accession>
<organism evidence="2 3">
    <name type="scientific">Psophocarpus tetragonolobus</name>
    <name type="common">Winged bean</name>
    <name type="synonym">Dolichos tetragonolobus</name>
    <dbReference type="NCBI Taxonomy" id="3891"/>
    <lineage>
        <taxon>Eukaryota</taxon>
        <taxon>Viridiplantae</taxon>
        <taxon>Streptophyta</taxon>
        <taxon>Embryophyta</taxon>
        <taxon>Tracheophyta</taxon>
        <taxon>Spermatophyta</taxon>
        <taxon>Magnoliopsida</taxon>
        <taxon>eudicotyledons</taxon>
        <taxon>Gunneridae</taxon>
        <taxon>Pentapetalae</taxon>
        <taxon>rosids</taxon>
        <taxon>fabids</taxon>
        <taxon>Fabales</taxon>
        <taxon>Fabaceae</taxon>
        <taxon>Papilionoideae</taxon>
        <taxon>50 kb inversion clade</taxon>
        <taxon>NPAAA clade</taxon>
        <taxon>indigoferoid/millettioid clade</taxon>
        <taxon>Phaseoleae</taxon>
        <taxon>Psophocarpus</taxon>
    </lineage>
</organism>
<evidence type="ECO:0000313" key="3">
    <source>
        <dbReference type="Proteomes" id="UP001386955"/>
    </source>
</evidence>
<keyword evidence="3" id="KW-1185">Reference proteome</keyword>
<evidence type="ECO:0000256" key="1">
    <source>
        <dbReference type="SAM" id="SignalP"/>
    </source>
</evidence>
<dbReference type="EMBL" id="JAYMYS010000002">
    <property type="protein sequence ID" value="KAK7406228.1"/>
    <property type="molecule type" value="Genomic_DNA"/>
</dbReference>
<dbReference type="Proteomes" id="UP001386955">
    <property type="component" value="Unassembled WGS sequence"/>
</dbReference>
<evidence type="ECO:0000313" key="2">
    <source>
        <dbReference type="EMBL" id="KAK7406228.1"/>
    </source>
</evidence>
<protein>
    <submittedName>
        <fullName evidence="2">Uncharacterized protein</fullName>
    </submittedName>
</protein>
<proteinExistence type="predicted"/>